<dbReference type="InParanoid" id="B0CZF0"/>
<proteinExistence type="predicted"/>
<gene>
    <name evidence="1" type="ORF">LACBIDRAFT_311195</name>
</gene>
<evidence type="ECO:0000313" key="2">
    <source>
        <dbReference type="Proteomes" id="UP000001194"/>
    </source>
</evidence>
<dbReference type="KEGG" id="lbc:LACBIDRAFT_311195"/>
<dbReference type="EMBL" id="DS547094">
    <property type="protein sequence ID" value="EDR12610.1"/>
    <property type="molecule type" value="Genomic_DNA"/>
</dbReference>
<dbReference type="GeneID" id="6072389"/>
<protein>
    <submittedName>
        <fullName evidence="1">Predicted protein</fullName>
    </submittedName>
</protein>
<evidence type="ECO:0000313" key="1">
    <source>
        <dbReference type="EMBL" id="EDR12610.1"/>
    </source>
</evidence>
<dbReference type="HOGENOM" id="CLU_1170807_0_0_1"/>
<organism evidence="2">
    <name type="scientific">Laccaria bicolor (strain S238N-H82 / ATCC MYA-4686)</name>
    <name type="common">Bicoloured deceiver</name>
    <name type="synonym">Laccaria laccata var. bicolor</name>
    <dbReference type="NCBI Taxonomy" id="486041"/>
    <lineage>
        <taxon>Eukaryota</taxon>
        <taxon>Fungi</taxon>
        <taxon>Dikarya</taxon>
        <taxon>Basidiomycota</taxon>
        <taxon>Agaricomycotina</taxon>
        <taxon>Agaricomycetes</taxon>
        <taxon>Agaricomycetidae</taxon>
        <taxon>Agaricales</taxon>
        <taxon>Agaricineae</taxon>
        <taxon>Hydnangiaceae</taxon>
        <taxon>Laccaria</taxon>
    </lineage>
</organism>
<sequence>MSSPSFYGNGSHTERTLDFIETTQYYSPQTPAASSDLKYVHPNGDVYYYNRELRLSTPDNILDPNILGYVMDARGDHLQCIEGDPNLSQLPSDWEMTVADVSDSAAVIRMYSREAKAAYLWNEERGLHLRSKEHFWSLIAEFPSHHNTLPPNVEQEFSSALVAAKRSLAQGNVFPFSERQIDQIIARYESLKAQRANGINTIPALTWLMGVVMPLDAVDHRVFDSLHLEAMMGDLRV</sequence>
<dbReference type="RefSeq" id="XP_001876874.1">
    <property type="nucleotide sequence ID" value="XM_001876839.1"/>
</dbReference>
<dbReference type="AlphaFoldDB" id="B0CZF0"/>
<keyword evidence="2" id="KW-1185">Reference proteome</keyword>
<dbReference type="Proteomes" id="UP000001194">
    <property type="component" value="Unassembled WGS sequence"/>
</dbReference>
<accession>B0CZF0</accession>
<dbReference type="OrthoDB" id="3166422at2759"/>
<reference evidence="1 2" key="1">
    <citation type="journal article" date="2008" name="Nature">
        <title>The genome of Laccaria bicolor provides insights into mycorrhizal symbiosis.</title>
        <authorList>
            <person name="Martin F."/>
            <person name="Aerts A."/>
            <person name="Ahren D."/>
            <person name="Brun A."/>
            <person name="Danchin E.G.J."/>
            <person name="Duchaussoy F."/>
            <person name="Gibon J."/>
            <person name="Kohler A."/>
            <person name="Lindquist E."/>
            <person name="Pereda V."/>
            <person name="Salamov A."/>
            <person name="Shapiro H.J."/>
            <person name="Wuyts J."/>
            <person name="Blaudez D."/>
            <person name="Buee M."/>
            <person name="Brokstein P."/>
            <person name="Canbaeck B."/>
            <person name="Cohen D."/>
            <person name="Courty P.E."/>
            <person name="Coutinho P.M."/>
            <person name="Delaruelle C."/>
            <person name="Detter J.C."/>
            <person name="Deveau A."/>
            <person name="DiFazio S."/>
            <person name="Duplessis S."/>
            <person name="Fraissinet-Tachet L."/>
            <person name="Lucic E."/>
            <person name="Frey-Klett P."/>
            <person name="Fourrey C."/>
            <person name="Feussner I."/>
            <person name="Gay G."/>
            <person name="Grimwood J."/>
            <person name="Hoegger P.J."/>
            <person name="Jain P."/>
            <person name="Kilaru S."/>
            <person name="Labbe J."/>
            <person name="Lin Y.C."/>
            <person name="Legue V."/>
            <person name="Le Tacon F."/>
            <person name="Marmeisse R."/>
            <person name="Melayah D."/>
            <person name="Montanini B."/>
            <person name="Muratet M."/>
            <person name="Nehls U."/>
            <person name="Niculita-Hirzel H."/>
            <person name="Oudot-Le Secq M.P."/>
            <person name="Peter M."/>
            <person name="Quesneville H."/>
            <person name="Rajashekar B."/>
            <person name="Reich M."/>
            <person name="Rouhier N."/>
            <person name="Schmutz J."/>
            <person name="Yin T."/>
            <person name="Chalot M."/>
            <person name="Henrissat B."/>
            <person name="Kuees U."/>
            <person name="Lucas S."/>
            <person name="Van de Peer Y."/>
            <person name="Podila G.K."/>
            <person name="Polle A."/>
            <person name="Pukkila P.J."/>
            <person name="Richardson P.M."/>
            <person name="Rouze P."/>
            <person name="Sanders I.R."/>
            <person name="Stajich J.E."/>
            <person name="Tunlid A."/>
            <person name="Tuskan G."/>
            <person name="Grigoriev I.V."/>
        </authorList>
    </citation>
    <scope>NUCLEOTIDE SEQUENCE [LARGE SCALE GENOMIC DNA]</scope>
    <source>
        <strain evidence="2">S238N-H82 / ATCC MYA-4686</strain>
    </source>
</reference>
<name>B0CZF0_LACBS</name>